<evidence type="ECO:0000256" key="4">
    <source>
        <dbReference type="ARBA" id="ARBA00022692"/>
    </source>
</evidence>
<dbReference type="SUPFAM" id="SSF103506">
    <property type="entry name" value="Mitochondrial carrier"/>
    <property type="match status" value="1"/>
</dbReference>
<protein>
    <recommendedName>
        <fullName evidence="13">Mitochondrial dicarboxylate transporter</fullName>
    </recommendedName>
</protein>
<evidence type="ECO:0000313" key="12">
    <source>
        <dbReference type="Proteomes" id="UP000024837"/>
    </source>
</evidence>
<dbReference type="Proteomes" id="UP000024837">
    <property type="component" value="Unassembled WGS sequence"/>
</dbReference>
<keyword evidence="12" id="KW-1185">Reference proteome</keyword>
<accession>W7IEW4</accession>
<dbReference type="EMBL" id="KI966409">
    <property type="protein sequence ID" value="EWC47560.1"/>
    <property type="molecule type" value="Genomic_DNA"/>
</dbReference>
<dbReference type="InterPro" id="IPR050391">
    <property type="entry name" value="Mito_Metabolite_Transporter"/>
</dbReference>
<evidence type="ECO:0000256" key="9">
    <source>
        <dbReference type="PROSITE-ProRule" id="PRU00282"/>
    </source>
</evidence>
<evidence type="ECO:0000256" key="5">
    <source>
        <dbReference type="ARBA" id="ARBA00022737"/>
    </source>
</evidence>
<gene>
    <name evidence="11" type="ORF">DRE_03180</name>
</gene>
<keyword evidence="5" id="KW-0677">Repeat</keyword>
<proteinExistence type="inferred from homology"/>
<evidence type="ECO:0000313" key="11">
    <source>
        <dbReference type="EMBL" id="EWC47560.1"/>
    </source>
</evidence>
<feature type="repeat" description="Solcar" evidence="9">
    <location>
        <begin position="6"/>
        <end position="94"/>
    </location>
</feature>
<organism evidence="11 12">
    <name type="scientific">Drechslerella stenobrocha 248</name>
    <dbReference type="NCBI Taxonomy" id="1043628"/>
    <lineage>
        <taxon>Eukaryota</taxon>
        <taxon>Fungi</taxon>
        <taxon>Dikarya</taxon>
        <taxon>Ascomycota</taxon>
        <taxon>Pezizomycotina</taxon>
        <taxon>Orbiliomycetes</taxon>
        <taxon>Orbiliales</taxon>
        <taxon>Orbiliaceae</taxon>
        <taxon>Drechslerella</taxon>
    </lineage>
</organism>
<feature type="repeat" description="Solcar" evidence="9">
    <location>
        <begin position="202"/>
        <end position="285"/>
    </location>
</feature>
<evidence type="ECO:0000256" key="1">
    <source>
        <dbReference type="ARBA" id="ARBA00004141"/>
    </source>
</evidence>
<evidence type="ECO:0000256" key="6">
    <source>
        <dbReference type="ARBA" id="ARBA00022792"/>
    </source>
</evidence>
<dbReference type="InterPro" id="IPR018108">
    <property type="entry name" value="MCP_transmembrane"/>
</dbReference>
<dbReference type="Pfam" id="PF00153">
    <property type="entry name" value="Mito_carr"/>
    <property type="match status" value="3"/>
</dbReference>
<keyword evidence="7" id="KW-1133">Transmembrane helix</keyword>
<evidence type="ECO:0008006" key="13">
    <source>
        <dbReference type="Google" id="ProtNLM"/>
    </source>
</evidence>
<dbReference type="Gene3D" id="1.50.40.10">
    <property type="entry name" value="Mitochondrial carrier domain"/>
    <property type="match status" value="1"/>
</dbReference>
<comment type="subcellular location">
    <subcellularLocation>
        <location evidence="1">Membrane</location>
        <topology evidence="1">Multi-pass membrane protein</topology>
    </subcellularLocation>
</comment>
<evidence type="ECO:0000256" key="8">
    <source>
        <dbReference type="ARBA" id="ARBA00023136"/>
    </source>
</evidence>
<dbReference type="OrthoDB" id="448427at2759"/>
<keyword evidence="8 9" id="KW-0472">Membrane</keyword>
<evidence type="ECO:0000256" key="10">
    <source>
        <dbReference type="RuleBase" id="RU000488"/>
    </source>
</evidence>
<evidence type="ECO:0000256" key="7">
    <source>
        <dbReference type="ARBA" id="ARBA00022989"/>
    </source>
</evidence>
<dbReference type="AlphaFoldDB" id="W7IEW4"/>
<keyword evidence="6" id="KW-0999">Mitochondrion inner membrane</keyword>
<dbReference type="PANTHER" id="PTHR45618">
    <property type="entry name" value="MITOCHONDRIAL DICARBOXYLATE CARRIER-RELATED"/>
    <property type="match status" value="1"/>
</dbReference>
<sequence length="298" mass="33059">MGEQRKGIHYPFWFGGASSMWAAVFTHPLDLNKVRLQTAKKVGNGPKPGMVDTFKTIYRNEGFLGLYRGLTASLLRQATYSTMRFGVYEELKDRVKQPNKQLPLPTLIALSSTSGFLGSIAGNPADIINVRMQQDGALPVEKRRNYKNAIDGLVKMVRQEGFGSLFRGVGPNSGRGALMTASQLASYDEFKMLLLGTGMFEDNLTTHFTASTLAGGVATLICSPVDVVKTKIMSSHDPDGIMHLLKKTTKREGLMWVFKGLLPSFIRLGPHTVLTFVFLEQHKKIWRAIYPEEHYASA</sequence>
<keyword evidence="4 9" id="KW-0812">Transmembrane</keyword>
<evidence type="ECO:0000256" key="2">
    <source>
        <dbReference type="ARBA" id="ARBA00006375"/>
    </source>
</evidence>
<feature type="repeat" description="Solcar" evidence="9">
    <location>
        <begin position="102"/>
        <end position="193"/>
    </location>
</feature>
<dbReference type="GO" id="GO:0016020">
    <property type="term" value="C:membrane"/>
    <property type="evidence" value="ECO:0007669"/>
    <property type="project" value="UniProtKB-SubCell"/>
</dbReference>
<dbReference type="HOGENOM" id="CLU_015166_14_1_1"/>
<keyword evidence="3 10" id="KW-0813">Transport</keyword>
<comment type="similarity">
    <text evidence="2 10">Belongs to the mitochondrial carrier (TC 2.A.29) family.</text>
</comment>
<dbReference type="FunFam" id="1.50.40.10:FF:000107">
    <property type="entry name" value="Mitochondrial dicarboxylate carrier"/>
    <property type="match status" value="1"/>
</dbReference>
<name>W7IEW4_9PEZI</name>
<dbReference type="PROSITE" id="PS50920">
    <property type="entry name" value="SOLCAR"/>
    <property type="match status" value="3"/>
</dbReference>
<evidence type="ECO:0000256" key="3">
    <source>
        <dbReference type="ARBA" id="ARBA00022448"/>
    </source>
</evidence>
<keyword evidence="6" id="KW-0496">Mitochondrion</keyword>
<reference evidence="11 12" key="1">
    <citation type="submission" date="2013-05" db="EMBL/GenBank/DDBJ databases">
        <title>Drechslerella stenobrocha genome reveals carnivorous origination and mechanical trapping mechanism of predatory fungi.</title>
        <authorList>
            <person name="Liu X."/>
            <person name="Zhang W."/>
            <person name="Liu K."/>
        </authorList>
    </citation>
    <scope>NUCLEOTIDE SEQUENCE [LARGE SCALE GENOMIC DNA]</scope>
    <source>
        <strain evidence="11 12">248</strain>
    </source>
</reference>
<dbReference type="InterPro" id="IPR023395">
    <property type="entry name" value="MCP_dom_sf"/>
</dbReference>